<sequence>MAWAYFCWRDGGGLVISSLSLPADVAGCSGGRIFGGLAVVGQNDRGGWPRRCYGGLMTGGKGILPPRKEIAPIWSSGRTLTGAKSKFKADSYGALLCYSKRVASVKSLHSDLVVFLKIFFSGTKSTVRSDLPGALPQIRIAGALVEDFYVQI</sequence>
<name>A0AAV7W609_PLEWA</name>
<proteinExistence type="predicted"/>
<keyword evidence="2" id="KW-1185">Reference proteome</keyword>
<evidence type="ECO:0000313" key="1">
    <source>
        <dbReference type="EMBL" id="KAJ1208300.1"/>
    </source>
</evidence>
<dbReference type="AlphaFoldDB" id="A0AAV7W609"/>
<dbReference type="EMBL" id="JANPWB010000002">
    <property type="protein sequence ID" value="KAJ1208300.1"/>
    <property type="molecule type" value="Genomic_DNA"/>
</dbReference>
<accession>A0AAV7W609</accession>
<gene>
    <name evidence="1" type="ORF">NDU88_003686</name>
</gene>
<organism evidence="1 2">
    <name type="scientific">Pleurodeles waltl</name>
    <name type="common">Iberian ribbed newt</name>
    <dbReference type="NCBI Taxonomy" id="8319"/>
    <lineage>
        <taxon>Eukaryota</taxon>
        <taxon>Metazoa</taxon>
        <taxon>Chordata</taxon>
        <taxon>Craniata</taxon>
        <taxon>Vertebrata</taxon>
        <taxon>Euteleostomi</taxon>
        <taxon>Amphibia</taxon>
        <taxon>Batrachia</taxon>
        <taxon>Caudata</taxon>
        <taxon>Salamandroidea</taxon>
        <taxon>Salamandridae</taxon>
        <taxon>Pleurodelinae</taxon>
        <taxon>Pleurodeles</taxon>
    </lineage>
</organism>
<reference evidence="1" key="1">
    <citation type="journal article" date="2022" name="bioRxiv">
        <title>Sequencing and chromosome-scale assembly of the giantPleurodeles waltlgenome.</title>
        <authorList>
            <person name="Brown T."/>
            <person name="Elewa A."/>
            <person name="Iarovenko S."/>
            <person name="Subramanian E."/>
            <person name="Araus A.J."/>
            <person name="Petzold A."/>
            <person name="Susuki M."/>
            <person name="Suzuki K.-i.T."/>
            <person name="Hayashi T."/>
            <person name="Toyoda A."/>
            <person name="Oliveira C."/>
            <person name="Osipova E."/>
            <person name="Leigh N.D."/>
            <person name="Simon A."/>
            <person name="Yun M.H."/>
        </authorList>
    </citation>
    <scope>NUCLEOTIDE SEQUENCE</scope>
    <source>
        <strain evidence="1">20211129_DDA</strain>
        <tissue evidence="1">Liver</tissue>
    </source>
</reference>
<protein>
    <submittedName>
        <fullName evidence="1">Uncharacterized protein</fullName>
    </submittedName>
</protein>
<dbReference type="Proteomes" id="UP001066276">
    <property type="component" value="Chromosome 1_2"/>
</dbReference>
<evidence type="ECO:0000313" key="2">
    <source>
        <dbReference type="Proteomes" id="UP001066276"/>
    </source>
</evidence>
<comment type="caution">
    <text evidence="1">The sequence shown here is derived from an EMBL/GenBank/DDBJ whole genome shotgun (WGS) entry which is preliminary data.</text>
</comment>